<organism evidence="1 2">
    <name type="scientific">Lactuca sativa</name>
    <name type="common">Garden lettuce</name>
    <dbReference type="NCBI Taxonomy" id="4236"/>
    <lineage>
        <taxon>Eukaryota</taxon>
        <taxon>Viridiplantae</taxon>
        <taxon>Streptophyta</taxon>
        <taxon>Embryophyta</taxon>
        <taxon>Tracheophyta</taxon>
        <taxon>Spermatophyta</taxon>
        <taxon>Magnoliopsida</taxon>
        <taxon>eudicotyledons</taxon>
        <taxon>Gunneridae</taxon>
        <taxon>Pentapetalae</taxon>
        <taxon>asterids</taxon>
        <taxon>campanulids</taxon>
        <taxon>Asterales</taxon>
        <taxon>Asteraceae</taxon>
        <taxon>Cichorioideae</taxon>
        <taxon>Cichorieae</taxon>
        <taxon>Lactucinae</taxon>
        <taxon>Lactuca</taxon>
    </lineage>
</organism>
<evidence type="ECO:0000313" key="2">
    <source>
        <dbReference type="Proteomes" id="UP000235145"/>
    </source>
</evidence>
<comment type="caution">
    <text evidence="1">The sequence shown here is derived from an EMBL/GenBank/DDBJ whole genome shotgun (WGS) entry which is preliminary data.</text>
</comment>
<evidence type="ECO:0000313" key="1">
    <source>
        <dbReference type="EMBL" id="KAJ0211408.1"/>
    </source>
</evidence>
<reference evidence="1 2" key="1">
    <citation type="journal article" date="2017" name="Nat. Commun.">
        <title>Genome assembly with in vitro proximity ligation data and whole-genome triplication in lettuce.</title>
        <authorList>
            <person name="Reyes-Chin-Wo S."/>
            <person name="Wang Z."/>
            <person name="Yang X."/>
            <person name="Kozik A."/>
            <person name="Arikit S."/>
            <person name="Song C."/>
            <person name="Xia L."/>
            <person name="Froenicke L."/>
            <person name="Lavelle D.O."/>
            <person name="Truco M.J."/>
            <person name="Xia R."/>
            <person name="Zhu S."/>
            <person name="Xu C."/>
            <person name="Xu H."/>
            <person name="Xu X."/>
            <person name="Cox K."/>
            <person name="Korf I."/>
            <person name="Meyers B.C."/>
            <person name="Michelmore R.W."/>
        </authorList>
    </citation>
    <scope>NUCLEOTIDE SEQUENCE [LARGE SCALE GENOMIC DNA]</scope>
    <source>
        <strain evidence="2">cv. Salinas</strain>
        <tissue evidence="1">Seedlings</tissue>
    </source>
</reference>
<protein>
    <submittedName>
        <fullName evidence="1">Uncharacterized protein</fullName>
    </submittedName>
</protein>
<sequence length="130" mass="15410">MHLLGAYLQRRIRSLDSFDGFYSYKSFILKSTTKVESQTLWLTILVGLSPPMTQLPFMMHFPKIIYFQQKLPHDKIKKEAKRYIWDDPYLWKYYADQMIRQCVEQHEVSSVLALFHSYACGGHFGPQRIA</sequence>
<proteinExistence type="predicted"/>
<dbReference type="Proteomes" id="UP000235145">
    <property type="component" value="Unassembled WGS sequence"/>
</dbReference>
<name>A0A9R1VSY9_LACSA</name>
<keyword evidence="2" id="KW-1185">Reference proteome</keyword>
<accession>A0A9R1VSY9</accession>
<gene>
    <name evidence="1" type="ORF">LSAT_V11C400183510</name>
</gene>
<dbReference type="EMBL" id="NBSK02000004">
    <property type="protein sequence ID" value="KAJ0211408.1"/>
    <property type="molecule type" value="Genomic_DNA"/>
</dbReference>
<dbReference type="AlphaFoldDB" id="A0A9R1VSY9"/>